<reference evidence="2 3" key="1">
    <citation type="submission" date="2020-06" db="EMBL/GenBank/DDBJ databases">
        <title>Genome sequence of 2 isolates from Red Sea Mangroves.</title>
        <authorList>
            <person name="Sefrji F."/>
            <person name="Michoud G."/>
            <person name="Merlino G."/>
            <person name="Daffonchio D."/>
        </authorList>
    </citation>
    <scope>NUCLEOTIDE SEQUENCE [LARGE SCALE GENOMIC DNA]</scope>
    <source>
        <strain evidence="2 3">R1DC25</strain>
    </source>
</reference>
<dbReference type="AlphaFoldDB" id="A0A7S8C2M2"/>
<dbReference type="KEGG" id="kmn:HW532_05665"/>
<feature type="signal peptide" evidence="1">
    <location>
        <begin position="1"/>
        <end position="24"/>
    </location>
</feature>
<dbReference type="InterPro" id="IPR010412">
    <property type="entry name" value="DUF1007"/>
</dbReference>
<dbReference type="Pfam" id="PF06226">
    <property type="entry name" value="DUF1007"/>
    <property type="match status" value="1"/>
</dbReference>
<accession>A0A7S8C2M2</accession>
<sequence>MRGKVLAGGVLAAGVLIAAEPAHAHPHVWIETHSDVVFDEEGRIAAVNVEWQFDEMYSAVAIEGLDTDGNGRYDPEELQPLAAENISALKEYDYFTYLKANGEQVAYGDVTEFGQFYKDGYLSLYFTVPLAKPVDPRKADVEYAIYDPTFYIAIEPAPKEPVKMIGAAPASCRYEIRKSAAEADNFQYSEDFWTQQSNANEGMGAMFARPVDVVCKSKSAAR</sequence>
<keyword evidence="3" id="KW-1185">Reference proteome</keyword>
<feature type="chain" id="PRO_5032789419" evidence="1">
    <location>
        <begin position="25"/>
        <end position="222"/>
    </location>
</feature>
<dbReference type="RefSeq" id="WP_213163466.1">
    <property type="nucleotide sequence ID" value="NZ_CP058214.1"/>
</dbReference>
<keyword evidence="1" id="KW-0732">Signal</keyword>
<name>A0A7S8C2M2_9HYPH</name>
<evidence type="ECO:0000313" key="3">
    <source>
        <dbReference type="Proteomes" id="UP000593594"/>
    </source>
</evidence>
<dbReference type="EMBL" id="CP058214">
    <property type="protein sequence ID" value="QPC42234.1"/>
    <property type="molecule type" value="Genomic_DNA"/>
</dbReference>
<protein>
    <submittedName>
        <fullName evidence="2">DUF1007 family protein</fullName>
    </submittedName>
</protein>
<gene>
    <name evidence="2" type="ORF">HW532_05665</name>
</gene>
<proteinExistence type="predicted"/>
<evidence type="ECO:0000313" key="2">
    <source>
        <dbReference type="EMBL" id="QPC42234.1"/>
    </source>
</evidence>
<dbReference type="Proteomes" id="UP000593594">
    <property type="component" value="Chromosome"/>
</dbReference>
<evidence type="ECO:0000256" key="1">
    <source>
        <dbReference type="SAM" id="SignalP"/>
    </source>
</evidence>
<organism evidence="2 3">
    <name type="scientific">Kaustia mangrovi</name>
    <dbReference type="NCBI Taxonomy" id="2593653"/>
    <lineage>
        <taxon>Bacteria</taxon>
        <taxon>Pseudomonadati</taxon>
        <taxon>Pseudomonadota</taxon>
        <taxon>Alphaproteobacteria</taxon>
        <taxon>Hyphomicrobiales</taxon>
        <taxon>Parvibaculaceae</taxon>
        <taxon>Kaustia</taxon>
    </lineage>
</organism>